<dbReference type="Gene3D" id="2.60.40.10">
    <property type="entry name" value="Immunoglobulins"/>
    <property type="match status" value="1"/>
</dbReference>
<keyword evidence="4" id="KW-1185">Reference proteome</keyword>
<name>A0A437CET6_ORYJA</name>
<feature type="compositionally biased region" description="Basic and acidic residues" evidence="1">
    <location>
        <begin position="281"/>
        <end position="295"/>
    </location>
</feature>
<protein>
    <recommendedName>
        <fullName evidence="5">Ig-like domain-containing protein</fullName>
    </recommendedName>
</protein>
<dbReference type="OrthoDB" id="10055806at2759"/>
<sequence>MFYCLKIPKEYPKHQKENSTVELVVALNPNIAVVSFGCENVVVECEARCWRKNSLMKILDDQGRTLTGEKTQTEEPRGCSTMKQRVTLQHSAQSHRIFCRVELPQFNQSRTTQILIPEHTKLERSVQLFTADCLASYATIACISFGILISFFGLFLMRKKLQRCAWPCLPQTMQETYINRSSFQQLRMDSSETENSENCLVEQQERENDVKSELQMKDALVRRQIYASRHSHVVFHHSEQKAPTDARKLLDSFENSASSSENDQDMLNNHKLWKPSSFTQKKQEWAEISRQRRESVPSGKSRKKKSVVRLRSYPGENVNGTHSLLTNNSSQRRSSLGPSAPGNNTRKAFDKFN</sequence>
<evidence type="ECO:0000313" key="4">
    <source>
        <dbReference type="Proteomes" id="UP000283210"/>
    </source>
</evidence>
<feature type="region of interest" description="Disordered" evidence="1">
    <location>
        <begin position="253"/>
        <end position="353"/>
    </location>
</feature>
<keyword evidence="2" id="KW-0812">Transmembrane</keyword>
<dbReference type="Proteomes" id="UP000283210">
    <property type="component" value="Chromosome 18"/>
</dbReference>
<organism evidence="3 4">
    <name type="scientific">Oryzias javanicus</name>
    <name type="common">Javanese ricefish</name>
    <name type="synonym">Aplocheilus javanicus</name>
    <dbReference type="NCBI Taxonomy" id="123683"/>
    <lineage>
        <taxon>Eukaryota</taxon>
        <taxon>Metazoa</taxon>
        <taxon>Chordata</taxon>
        <taxon>Craniata</taxon>
        <taxon>Vertebrata</taxon>
        <taxon>Euteleostomi</taxon>
        <taxon>Actinopterygii</taxon>
        <taxon>Neopterygii</taxon>
        <taxon>Teleostei</taxon>
        <taxon>Neoteleostei</taxon>
        <taxon>Acanthomorphata</taxon>
        <taxon>Ovalentaria</taxon>
        <taxon>Atherinomorphae</taxon>
        <taxon>Beloniformes</taxon>
        <taxon>Adrianichthyidae</taxon>
        <taxon>Oryziinae</taxon>
        <taxon>Oryzias</taxon>
    </lineage>
</organism>
<accession>A0A437CET6</accession>
<evidence type="ECO:0008006" key="5">
    <source>
        <dbReference type="Google" id="ProtNLM"/>
    </source>
</evidence>
<feature type="compositionally biased region" description="Polar residues" evidence="1">
    <location>
        <begin position="318"/>
        <end position="346"/>
    </location>
</feature>
<proteinExistence type="predicted"/>
<evidence type="ECO:0000313" key="3">
    <source>
        <dbReference type="EMBL" id="RVE60794.1"/>
    </source>
</evidence>
<keyword evidence="2" id="KW-0472">Membrane</keyword>
<evidence type="ECO:0000256" key="1">
    <source>
        <dbReference type="SAM" id="MobiDB-lite"/>
    </source>
</evidence>
<dbReference type="AlphaFoldDB" id="A0A437CET6"/>
<feature type="transmembrane region" description="Helical" evidence="2">
    <location>
        <begin position="134"/>
        <end position="156"/>
    </location>
</feature>
<evidence type="ECO:0000256" key="2">
    <source>
        <dbReference type="SAM" id="Phobius"/>
    </source>
</evidence>
<reference evidence="3 4" key="2">
    <citation type="submission" date="2019-01" db="EMBL/GenBank/DDBJ databases">
        <title>A chromosome length genome reference of the Java medaka (oryzias javanicus).</title>
        <authorList>
            <person name="Herpin A."/>
            <person name="Takehana Y."/>
            <person name="Naruse K."/>
            <person name="Ansai S."/>
            <person name="Kawaguchi M."/>
        </authorList>
    </citation>
    <scope>NUCLEOTIDE SEQUENCE [LARGE SCALE GENOMIC DNA]</scope>
    <source>
        <strain evidence="3">RS831</strain>
        <tissue evidence="3">Whole body</tissue>
    </source>
</reference>
<gene>
    <name evidence="3" type="ORF">OJAV_G00184800</name>
</gene>
<dbReference type="EMBL" id="CM012454">
    <property type="protein sequence ID" value="RVE60794.1"/>
    <property type="molecule type" value="Genomic_DNA"/>
</dbReference>
<feature type="compositionally biased region" description="Polar residues" evidence="1">
    <location>
        <begin position="253"/>
        <end position="267"/>
    </location>
</feature>
<dbReference type="InterPro" id="IPR013783">
    <property type="entry name" value="Ig-like_fold"/>
</dbReference>
<reference evidence="3 4" key="1">
    <citation type="submission" date="2018-11" db="EMBL/GenBank/DDBJ databases">
        <authorList>
            <person name="Lopez-Roques C."/>
            <person name="Donnadieu C."/>
            <person name="Bouchez O."/>
            <person name="Klopp C."/>
            <person name="Cabau C."/>
            <person name="Zahm M."/>
        </authorList>
    </citation>
    <scope>NUCLEOTIDE SEQUENCE [LARGE SCALE GENOMIC DNA]</scope>
    <source>
        <strain evidence="3">RS831</strain>
        <tissue evidence="3">Whole body</tissue>
    </source>
</reference>
<keyword evidence="2" id="KW-1133">Transmembrane helix</keyword>